<name>A0A371CIY4_9APHY</name>
<proteinExistence type="predicted"/>
<dbReference type="EMBL" id="KZ857572">
    <property type="protein sequence ID" value="RDX40238.1"/>
    <property type="molecule type" value="Genomic_DNA"/>
</dbReference>
<dbReference type="AlphaFoldDB" id="A0A371CIY4"/>
<keyword evidence="2" id="KW-1185">Reference proteome</keyword>
<reference evidence="1 2" key="1">
    <citation type="journal article" date="2018" name="Biotechnol. Biofuels">
        <title>Integrative visual omics of the white-rot fungus Polyporus brumalis exposes the biotechnological potential of its oxidative enzymes for delignifying raw plant biomass.</title>
        <authorList>
            <person name="Miyauchi S."/>
            <person name="Rancon A."/>
            <person name="Drula E."/>
            <person name="Hage H."/>
            <person name="Chaduli D."/>
            <person name="Favel A."/>
            <person name="Grisel S."/>
            <person name="Henrissat B."/>
            <person name="Herpoel-Gimbert I."/>
            <person name="Ruiz-Duenas F.J."/>
            <person name="Chevret D."/>
            <person name="Hainaut M."/>
            <person name="Lin J."/>
            <person name="Wang M."/>
            <person name="Pangilinan J."/>
            <person name="Lipzen A."/>
            <person name="Lesage-Meessen L."/>
            <person name="Navarro D."/>
            <person name="Riley R."/>
            <person name="Grigoriev I.V."/>
            <person name="Zhou S."/>
            <person name="Raouche S."/>
            <person name="Rosso M.N."/>
        </authorList>
    </citation>
    <scope>NUCLEOTIDE SEQUENCE [LARGE SCALE GENOMIC DNA]</scope>
    <source>
        <strain evidence="1 2">BRFM 1820</strain>
    </source>
</reference>
<dbReference type="Proteomes" id="UP000256964">
    <property type="component" value="Unassembled WGS sequence"/>
</dbReference>
<sequence length="327" mass="36540">MTCGGSRTCLTADCLRGYIPRSISLSGVPSIRSRSLRFVLHGRSRPCIVGRRTRTNSNDSRVDISYECVSLCGMWCSLVCLDRNGTHMRIHQYGREPDPQCQQFSPFNPLTLPGPRGSFQSLHRMACTNVTTDAIVSILQSRHPCLRSQSHSSHSSNTDRSPGVPFIRRQPLALRVVLRALCTGGSVHGIAQSLPWSRRLDWIADACSLLTDDGTRRRFVPATRPRIWSRSIQSSDTSRTCRRRTRRNLHMDRTLTVHCGEFPEVYQKKHSTVPRCVPAVPAKGGARFRLRCCVQDDARFLSHSATIGKVEFNVYSATASLWSSAAA</sequence>
<gene>
    <name evidence="1" type="ORF">OH76DRAFT_376220</name>
</gene>
<accession>A0A371CIY4</accession>
<protein>
    <submittedName>
        <fullName evidence="1">Uncharacterized protein</fullName>
    </submittedName>
</protein>
<evidence type="ECO:0000313" key="1">
    <source>
        <dbReference type="EMBL" id="RDX40238.1"/>
    </source>
</evidence>
<organism evidence="1 2">
    <name type="scientific">Lentinus brumalis</name>
    <dbReference type="NCBI Taxonomy" id="2498619"/>
    <lineage>
        <taxon>Eukaryota</taxon>
        <taxon>Fungi</taxon>
        <taxon>Dikarya</taxon>
        <taxon>Basidiomycota</taxon>
        <taxon>Agaricomycotina</taxon>
        <taxon>Agaricomycetes</taxon>
        <taxon>Polyporales</taxon>
        <taxon>Polyporaceae</taxon>
        <taxon>Lentinus</taxon>
    </lineage>
</organism>
<evidence type="ECO:0000313" key="2">
    <source>
        <dbReference type="Proteomes" id="UP000256964"/>
    </source>
</evidence>